<evidence type="ECO:0000256" key="6">
    <source>
        <dbReference type="ARBA" id="ARBA00056429"/>
    </source>
</evidence>
<feature type="domain" description="AAA+ ATPase" evidence="8">
    <location>
        <begin position="221"/>
        <end position="368"/>
    </location>
</feature>
<dbReference type="SUPFAM" id="SSF54585">
    <property type="entry name" value="Cdc48 domain 2-like"/>
    <property type="match status" value="1"/>
</dbReference>
<evidence type="ECO:0000313" key="10">
    <source>
        <dbReference type="Proteomes" id="UP000800235"/>
    </source>
</evidence>
<dbReference type="GO" id="GO:0005795">
    <property type="term" value="C:Golgi stack"/>
    <property type="evidence" value="ECO:0007669"/>
    <property type="project" value="TreeGrafter"/>
</dbReference>
<reference evidence="9" key="1">
    <citation type="journal article" date="2020" name="Stud. Mycol.">
        <title>101 Dothideomycetes genomes: a test case for predicting lifestyles and emergence of pathogens.</title>
        <authorList>
            <person name="Haridas S."/>
            <person name="Albert R."/>
            <person name="Binder M."/>
            <person name="Bloem J."/>
            <person name="Labutti K."/>
            <person name="Salamov A."/>
            <person name="Andreopoulos B."/>
            <person name="Baker S."/>
            <person name="Barry K."/>
            <person name="Bills G."/>
            <person name="Bluhm B."/>
            <person name="Cannon C."/>
            <person name="Castanera R."/>
            <person name="Culley D."/>
            <person name="Daum C."/>
            <person name="Ezra D."/>
            <person name="Gonzalez J."/>
            <person name="Henrissat B."/>
            <person name="Kuo A."/>
            <person name="Liang C."/>
            <person name="Lipzen A."/>
            <person name="Lutzoni F."/>
            <person name="Magnuson J."/>
            <person name="Mondo S."/>
            <person name="Nolan M."/>
            <person name="Ohm R."/>
            <person name="Pangilinan J."/>
            <person name="Park H.-J."/>
            <person name="Ramirez L."/>
            <person name="Alfaro M."/>
            <person name="Sun H."/>
            <person name="Tritt A."/>
            <person name="Yoshinaga Y."/>
            <person name="Zwiers L.-H."/>
            <person name="Turgeon B."/>
            <person name="Goodwin S."/>
            <person name="Spatafora J."/>
            <person name="Crous P."/>
            <person name="Grigoriev I."/>
        </authorList>
    </citation>
    <scope>NUCLEOTIDE SEQUENCE</scope>
    <source>
        <strain evidence="9">CBS 130266</strain>
    </source>
</reference>
<dbReference type="SMART" id="SM00382">
    <property type="entry name" value="AAA"/>
    <property type="match status" value="2"/>
</dbReference>
<dbReference type="GO" id="GO:0016887">
    <property type="term" value="F:ATP hydrolysis activity"/>
    <property type="evidence" value="ECO:0007669"/>
    <property type="project" value="InterPro"/>
</dbReference>
<keyword evidence="4 7" id="KW-0067">ATP-binding</keyword>
<keyword evidence="3 7" id="KW-0547">Nucleotide-binding</keyword>
<dbReference type="Gene3D" id="2.40.40.20">
    <property type="match status" value="1"/>
</dbReference>
<dbReference type="InterPro" id="IPR027417">
    <property type="entry name" value="P-loop_NTPase"/>
</dbReference>
<comment type="similarity">
    <text evidence="1 7">Belongs to the AAA ATPase family.</text>
</comment>
<keyword evidence="5 7" id="KW-0653">Protein transport</keyword>
<dbReference type="PROSITE" id="PS00674">
    <property type="entry name" value="AAA"/>
    <property type="match status" value="1"/>
</dbReference>
<dbReference type="SUPFAM" id="SSF50692">
    <property type="entry name" value="ADC-like"/>
    <property type="match status" value="1"/>
</dbReference>
<dbReference type="FunFam" id="3.40.50.300:FF:000166">
    <property type="entry name" value="vesicle-fusing ATPase isoform X1"/>
    <property type="match status" value="1"/>
</dbReference>
<dbReference type="InterPro" id="IPR003593">
    <property type="entry name" value="AAA+_ATPase"/>
</dbReference>
<sequence>MTVREPSMKNTKRNLAPQKSPVSDLAFKNVVAVSSQDLNKEEDFDIILGGKFVFRAQPLPVEHIKPGQIGLTDPQREWAETSLGPKSLVSVEEFNLPGSVDLAVIDVLVDFARGRSSEVLFDQDELESAFFCAFGGQYLAPGQILILNIGAQLPRLRITVETLVPELLRDKPGSNRILLKDFNFEELGVGGLDAEFAAINRKAFASRTYPGEIVRKCNIQHAKGILLHGPPGTGKTHLARVIGKMLNCVEPKIVNGPELLNKYVGQSEENMEKLFEDAAKEEKEMGEDSRLHLIIFDEIDAICKQRYSNGSSAGVGDNIVNQLLSILDGVKQLNNILVIGMTNRKDMIDRALLRAGRLEVHIEIGLPDEIGRLAILRIHTKEMKDNGVLDSDVSLTEVAELTKNFSGAEIRALKDNAVSFAATRYRTPRTMIDFAEDAKDLKVCRSDFVNALADTTPLFGSCSDTLLDRIGGGIIHFSSSIESILTTGRRYIRNTGTAESKSPSRVQSILLHGLPSSGKTALAPELASKSGFGFVKLLSSIDMIEFSDTMKVGYIAKVFRDADKSPLSLIFLDDIEGLFDWIDVGPRFSQAVFSTLRSLLQMPSPKDRRRLIVVTSSRISVLEQLNLGFTAKVAVPNVGGLSQLKPLLRFDADRVLGGLRENGIEQVNLGVKTILEIQHVATLENNPADVFVELLVDAISGLR</sequence>
<keyword evidence="7" id="KW-0931">ER-Golgi transport</keyword>
<evidence type="ECO:0000256" key="2">
    <source>
        <dbReference type="ARBA" id="ARBA00022448"/>
    </source>
</evidence>
<dbReference type="AlphaFoldDB" id="A0A9P4NFX4"/>
<dbReference type="Gene3D" id="1.10.8.60">
    <property type="match status" value="1"/>
</dbReference>
<dbReference type="OrthoDB" id="9982946at2759"/>
<comment type="caution">
    <text evidence="9">The sequence shown here is derived from an EMBL/GenBank/DDBJ whole genome shotgun (WGS) entry which is preliminary data.</text>
</comment>
<dbReference type="FunFam" id="3.40.50.300:FF:000154">
    <property type="entry name" value="Vesicle-fusing ATPase 1"/>
    <property type="match status" value="1"/>
</dbReference>
<dbReference type="InterPro" id="IPR039812">
    <property type="entry name" value="Vesicle-fus_ATPase"/>
</dbReference>
<dbReference type="InterPro" id="IPR041569">
    <property type="entry name" value="AAA_lid_3"/>
</dbReference>
<dbReference type="CDD" id="cd00009">
    <property type="entry name" value="AAA"/>
    <property type="match status" value="1"/>
</dbReference>
<keyword evidence="10" id="KW-1185">Reference proteome</keyword>
<evidence type="ECO:0000256" key="7">
    <source>
        <dbReference type="RuleBase" id="RU367045"/>
    </source>
</evidence>
<dbReference type="SUPFAM" id="SSF52540">
    <property type="entry name" value="P-loop containing nucleoside triphosphate hydrolases"/>
    <property type="match status" value="2"/>
</dbReference>
<dbReference type="InterPro" id="IPR029067">
    <property type="entry name" value="CDC48_domain_2-like_sf"/>
</dbReference>
<keyword evidence="7" id="KW-0963">Cytoplasm</keyword>
<comment type="subcellular location">
    <subcellularLocation>
        <location evidence="7">Cytoplasm</location>
    </subcellularLocation>
</comment>
<evidence type="ECO:0000256" key="4">
    <source>
        <dbReference type="ARBA" id="ARBA00022840"/>
    </source>
</evidence>
<protein>
    <recommendedName>
        <fullName evidence="7">Vesicular-fusion protein SEC18</fullName>
    </recommendedName>
</protein>
<dbReference type="EMBL" id="MU007115">
    <property type="protein sequence ID" value="KAF2419900.1"/>
    <property type="molecule type" value="Genomic_DNA"/>
</dbReference>
<evidence type="ECO:0000256" key="3">
    <source>
        <dbReference type="ARBA" id="ARBA00022741"/>
    </source>
</evidence>
<accession>A0A9P4NFX4</accession>
<feature type="domain" description="AAA+ ATPase" evidence="8">
    <location>
        <begin position="505"/>
        <end position="639"/>
    </location>
</feature>
<evidence type="ECO:0000256" key="1">
    <source>
        <dbReference type="ARBA" id="ARBA00006914"/>
    </source>
</evidence>
<evidence type="ECO:0000313" key="9">
    <source>
        <dbReference type="EMBL" id="KAF2419900.1"/>
    </source>
</evidence>
<proteinExistence type="inferred from homology"/>
<dbReference type="GO" id="GO:0035494">
    <property type="term" value="P:SNARE complex disassembly"/>
    <property type="evidence" value="ECO:0007669"/>
    <property type="project" value="InterPro"/>
</dbReference>
<dbReference type="Proteomes" id="UP000800235">
    <property type="component" value="Unassembled WGS sequence"/>
</dbReference>
<dbReference type="InterPro" id="IPR003960">
    <property type="entry name" value="ATPase_AAA_CS"/>
</dbReference>
<dbReference type="FunFam" id="1.10.8.60:FF:000115">
    <property type="entry name" value="N-ethylmaleimide-sensitive fusion protein, putative"/>
    <property type="match status" value="1"/>
</dbReference>
<dbReference type="InterPro" id="IPR003959">
    <property type="entry name" value="ATPase_AAA_core"/>
</dbReference>
<keyword evidence="7" id="KW-0378">Hydrolase</keyword>
<dbReference type="GO" id="GO:0043001">
    <property type="term" value="P:Golgi to plasma membrane protein transport"/>
    <property type="evidence" value="ECO:0007669"/>
    <property type="project" value="TreeGrafter"/>
</dbReference>
<organism evidence="9 10">
    <name type="scientific">Tothia fuscella</name>
    <dbReference type="NCBI Taxonomy" id="1048955"/>
    <lineage>
        <taxon>Eukaryota</taxon>
        <taxon>Fungi</taxon>
        <taxon>Dikarya</taxon>
        <taxon>Ascomycota</taxon>
        <taxon>Pezizomycotina</taxon>
        <taxon>Dothideomycetes</taxon>
        <taxon>Pleosporomycetidae</taxon>
        <taxon>Venturiales</taxon>
        <taxon>Cylindrosympodiaceae</taxon>
        <taxon>Tothia</taxon>
    </lineage>
</organism>
<evidence type="ECO:0000259" key="8">
    <source>
        <dbReference type="SMART" id="SM00382"/>
    </source>
</evidence>
<evidence type="ECO:0000256" key="5">
    <source>
        <dbReference type="ARBA" id="ARBA00022927"/>
    </source>
</evidence>
<dbReference type="Pfam" id="PF00004">
    <property type="entry name" value="AAA"/>
    <property type="match status" value="2"/>
</dbReference>
<gene>
    <name evidence="9" type="ORF">EJ08DRAFT_702701</name>
</gene>
<dbReference type="PANTHER" id="PTHR23078">
    <property type="entry name" value="VESICULAR-FUSION PROTEIN NSF"/>
    <property type="match status" value="1"/>
</dbReference>
<keyword evidence="2 7" id="KW-0813">Transport</keyword>
<dbReference type="Pfam" id="PF17862">
    <property type="entry name" value="AAA_lid_3"/>
    <property type="match status" value="1"/>
</dbReference>
<comment type="function">
    <text evidence="6 7">Required for vesicle-mediated transport. Catalyzes the fusion of transport vesicles within the Golgi cisternae. Is also required for transport from the endoplasmic reticulum to the Golgi stack. Seems to function as a fusion protein required for the delivery of cargo proteins to all compartments of the Golgi stack independent of vesicle origin.</text>
</comment>
<dbReference type="Gene3D" id="3.40.50.300">
    <property type="entry name" value="P-loop containing nucleotide triphosphate hydrolases"/>
    <property type="match status" value="2"/>
</dbReference>
<dbReference type="PANTHER" id="PTHR23078:SF3">
    <property type="entry name" value="VESICLE-FUSING ATPASE"/>
    <property type="match status" value="1"/>
</dbReference>
<dbReference type="Gene3D" id="3.10.330.10">
    <property type="match status" value="1"/>
</dbReference>
<name>A0A9P4NFX4_9PEZI</name>
<dbReference type="GO" id="GO:0005524">
    <property type="term" value="F:ATP binding"/>
    <property type="evidence" value="ECO:0007669"/>
    <property type="project" value="UniProtKB-UniRule"/>
</dbReference>
<dbReference type="InterPro" id="IPR009010">
    <property type="entry name" value="Asp_de-COase-like_dom_sf"/>
</dbReference>
<dbReference type="GO" id="GO:0006891">
    <property type="term" value="P:intra-Golgi vesicle-mediated transport"/>
    <property type="evidence" value="ECO:0007669"/>
    <property type="project" value="TreeGrafter"/>
</dbReference>